<reference evidence="7" key="1">
    <citation type="submission" date="2020-09" db="EMBL/GenBank/DDBJ databases">
        <title>Taishania pollutisoli gen. nov., sp. nov., Isolated from Tetrabromobisphenol A-Contaminated Soil.</title>
        <authorList>
            <person name="Chen Q."/>
        </authorList>
    </citation>
    <scope>NUCLEOTIDE SEQUENCE</scope>
    <source>
        <strain evidence="7">CZZ-1</strain>
    </source>
</reference>
<dbReference type="Gene3D" id="3.90.226.10">
    <property type="entry name" value="2-enoyl-CoA Hydratase, Chain A, domain 1"/>
    <property type="match status" value="1"/>
</dbReference>
<evidence type="ECO:0000256" key="3">
    <source>
        <dbReference type="ARBA" id="ARBA00022801"/>
    </source>
</evidence>
<dbReference type="Gene3D" id="3.30.750.44">
    <property type="match status" value="1"/>
</dbReference>
<dbReference type="CDD" id="cd07560">
    <property type="entry name" value="Peptidase_S41_CPP"/>
    <property type="match status" value="1"/>
</dbReference>
<dbReference type="RefSeq" id="WP_163490098.1">
    <property type="nucleotide sequence ID" value="NZ_JACVEL010000003.1"/>
</dbReference>
<dbReference type="CDD" id="cd06782">
    <property type="entry name" value="cpPDZ_CPP-like"/>
    <property type="match status" value="1"/>
</dbReference>
<keyword evidence="2 5" id="KW-0645">Protease</keyword>
<dbReference type="InterPro" id="IPR005151">
    <property type="entry name" value="Tail-specific_protease"/>
</dbReference>
<evidence type="ECO:0000259" key="6">
    <source>
        <dbReference type="PROSITE" id="PS50106"/>
    </source>
</evidence>
<keyword evidence="4 5" id="KW-0720">Serine protease</keyword>
<comment type="similarity">
    <text evidence="1 5">Belongs to the peptidase S41A family.</text>
</comment>
<dbReference type="AlphaFoldDB" id="A0A8J6P8M3"/>
<dbReference type="GO" id="GO:0008236">
    <property type="term" value="F:serine-type peptidase activity"/>
    <property type="evidence" value="ECO:0007669"/>
    <property type="project" value="UniProtKB-KW"/>
</dbReference>
<dbReference type="NCBIfam" id="TIGR00225">
    <property type="entry name" value="prc"/>
    <property type="match status" value="1"/>
</dbReference>
<comment type="caution">
    <text evidence="7">The sequence shown here is derived from an EMBL/GenBank/DDBJ whole genome shotgun (WGS) entry which is preliminary data.</text>
</comment>
<dbReference type="InterPro" id="IPR004447">
    <property type="entry name" value="Peptidase_S41A"/>
</dbReference>
<dbReference type="Gene3D" id="2.30.42.10">
    <property type="match status" value="1"/>
</dbReference>
<dbReference type="GO" id="GO:0007165">
    <property type="term" value="P:signal transduction"/>
    <property type="evidence" value="ECO:0007669"/>
    <property type="project" value="TreeGrafter"/>
</dbReference>
<dbReference type="FunFam" id="2.30.42.10:FF:000063">
    <property type="entry name" value="Peptidase, S41 family"/>
    <property type="match status" value="1"/>
</dbReference>
<name>A0A8J6P8M3_9FLAO</name>
<dbReference type="Proteomes" id="UP000652681">
    <property type="component" value="Unassembled WGS sequence"/>
</dbReference>
<dbReference type="GO" id="GO:0030288">
    <property type="term" value="C:outer membrane-bounded periplasmic space"/>
    <property type="evidence" value="ECO:0007669"/>
    <property type="project" value="TreeGrafter"/>
</dbReference>
<dbReference type="SMART" id="SM00245">
    <property type="entry name" value="TSPc"/>
    <property type="match status" value="1"/>
</dbReference>
<dbReference type="SMART" id="SM00228">
    <property type="entry name" value="PDZ"/>
    <property type="match status" value="1"/>
</dbReference>
<dbReference type="Pfam" id="PF17820">
    <property type="entry name" value="PDZ_6"/>
    <property type="match status" value="1"/>
</dbReference>
<evidence type="ECO:0000256" key="1">
    <source>
        <dbReference type="ARBA" id="ARBA00009179"/>
    </source>
</evidence>
<evidence type="ECO:0000256" key="2">
    <source>
        <dbReference type="ARBA" id="ARBA00022670"/>
    </source>
</evidence>
<evidence type="ECO:0000256" key="5">
    <source>
        <dbReference type="RuleBase" id="RU004404"/>
    </source>
</evidence>
<dbReference type="InterPro" id="IPR041489">
    <property type="entry name" value="PDZ_6"/>
</dbReference>
<dbReference type="EMBL" id="JACVEL010000003">
    <property type="protein sequence ID" value="MBC9812151.1"/>
    <property type="molecule type" value="Genomic_DNA"/>
</dbReference>
<organism evidence="7 8">
    <name type="scientific">Taishania pollutisoli</name>
    <dbReference type="NCBI Taxonomy" id="2766479"/>
    <lineage>
        <taxon>Bacteria</taxon>
        <taxon>Pseudomonadati</taxon>
        <taxon>Bacteroidota</taxon>
        <taxon>Flavobacteriia</taxon>
        <taxon>Flavobacteriales</taxon>
        <taxon>Crocinitomicaceae</taxon>
        <taxon>Taishania</taxon>
    </lineage>
</organism>
<keyword evidence="3 5" id="KW-0378">Hydrolase</keyword>
<evidence type="ECO:0000313" key="7">
    <source>
        <dbReference type="EMBL" id="MBC9812151.1"/>
    </source>
</evidence>
<dbReference type="SUPFAM" id="SSF52096">
    <property type="entry name" value="ClpP/crotonase"/>
    <property type="match status" value="1"/>
</dbReference>
<feature type="domain" description="PDZ" evidence="6">
    <location>
        <begin position="95"/>
        <end position="151"/>
    </location>
</feature>
<dbReference type="PANTHER" id="PTHR32060:SF30">
    <property type="entry name" value="CARBOXY-TERMINAL PROCESSING PROTEASE CTPA"/>
    <property type="match status" value="1"/>
</dbReference>
<evidence type="ECO:0000256" key="4">
    <source>
        <dbReference type="ARBA" id="ARBA00022825"/>
    </source>
</evidence>
<keyword evidence="8" id="KW-1185">Reference proteome</keyword>
<dbReference type="SUPFAM" id="SSF50156">
    <property type="entry name" value="PDZ domain-like"/>
    <property type="match status" value="1"/>
</dbReference>
<dbReference type="PANTHER" id="PTHR32060">
    <property type="entry name" value="TAIL-SPECIFIC PROTEASE"/>
    <property type="match status" value="1"/>
</dbReference>
<accession>A0A8J6P8M3</accession>
<dbReference type="GO" id="GO:0006508">
    <property type="term" value="P:proteolysis"/>
    <property type="evidence" value="ECO:0007669"/>
    <property type="project" value="UniProtKB-KW"/>
</dbReference>
<sequence>MRNNKAIRSICTTTVLLIGIQFSFGQSNRFEVIKNLELIDAIYEHLDKYYVENPKPGSMSVAGINAMLEDLDPYTVFYPESDIEDYRLMTTGQYGGIGAMIRKMDANVYIAEPYENSPASNAGLRAGDKILSIDGRSMENKNTEDVSTNLKGPKGTTISIKIERPNGKQETVQVTRDEIKLPDIPYAGMLDNEVGYVKLTSFTPTASAEVRKNFLELKEKGMNKFVLDLRGNGGGLLIEAVHIVNMFVPKGQTVVETKGRIVEENREYKTMNEPLDLNIPLVVLIDGTSASASEIVAGSLQDLDRAVIVGETSFGKGLVQRTFDLKYGTKMKLTISKYYTPSGRCVQRLEYFDKNEDTKPEDIPDSLLHTFKTKNGREVIDGRGIVPDISVEIPDLSRLTATIYANNLLFNFATDYVKTHPEIAEARAYKLSDEDYALFKKQVLEDDFTYSTASEELLKKMKATIEREKLDEDSKAEYDALMAKVTPSKERDLDKYQDEVKMLLENEIVSRYYYQKGRVLNSFNHDDILTKGIEILKNAQEYNTILKK</sequence>
<dbReference type="InterPro" id="IPR029045">
    <property type="entry name" value="ClpP/crotonase-like_dom_sf"/>
</dbReference>
<evidence type="ECO:0000313" key="8">
    <source>
        <dbReference type="Proteomes" id="UP000652681"/>
    </source>
</evidence>
<dbReference type="InterPro" id="IPR001478">
    <property type="entry name" value="PDZ"/>
</dbReference>
<dbReference type="InterPro" id="IPR036034">
    <property type="entry name" value="PDZ_sf"/>
</dbReference>
<protein>
    <submittedName>
        <fullName evidence="7">S41 family peptidase</fullName>
    </submittedName>
</protein>
<dbReference type="Pfam" id="PF03572">
    <property type="entry name" value="Peptidase_S41"/>
    <property type="match status" value="1"/>
</dbReference>
<dbReference type="GO" id="GO:0004175">
    <property type="term" value="F:endopeptidase activity"/>
    <property type="evidence" value="ECO:0007669"/>
    <property type="project" value="TreeGrafter"/>
</dbReference>
<proteinExistence type="inferred from homology"/>
<gene>
    <name evidence="7" type="ORF">H9Y05_06625</name>
</gene>
<dbReference type="PROSITE" id="PS50106">
    <property type="entry name" value="PDZ"/>
    <property type="match status" value="1"/>
</dbReference>